<dbReference type="Pfam" id="PF00589">
    <property type="entry name" value="Phage_integrase"/>
    <property type="match status" value="1"/>
</dbReference>
<reference evidence="7 8" key="1">
    <citation type="journal article" date="2013" name="Genome Announc.">
        <title>Complete Genome Sequence of the Solvent Producer Clostridium saccharobutylicum NCP262 (DSM 13864).</title>
        <authorList>
            <person name="Poehlein A."/>
            <person name="Hartwich K."/>
            <person name="Krabben P."/>
            <person name="Ehrenreich A."/>
            <person name="Liebl W."/>
            <person name="Durre P."/>
            <person name="Gottschalk G."/>
            <person name="Daniel R."/>
        </authorList>
    </citation>
    <scope>NUCLEOTIDE SEQUENCE [LARGE SCALE GENOMIC DNA]</scope>
    <source>
        <strain evidence="7">DSM 13864</strain>
    </source>
</reference>
<dbReference type="Pfam" id="PF14659">
    <property type="entry name" value="Phage_int_SAM_3"/>
    <property type="match status" value="1"/>
</dbReference>
<organism evidence="7 8">
    <name type="scientific">Clostridium saccharobutylicum DSM 13864</name>
    <dbReference type="NCBI Taxonomy" id="1345695"/>
    <lineage>
        <taxon>Bacteria</taxon>
        <taxon>Bacillati</taxon>
        <taxon>Bacillota</taxon>
        <taxon>Clostridia</taxon>
        <taxon>Eubacteriales</taxon>
        <taxon>Clostridiaceae</taxon>
        <taxon>Clostridium</taxon>
    </lineage>
</organism>
<dbReference type="EMBL" id="CP006721">
    <property type="protein sequence ID" value="AGX43290.1"/>
    <property type="molecule type" value="Genomic_DNA"/>
</dbReference>
<dbReference type="GO" id="GO:0003677">
    <property type="term" value="F:DNA binding"/>
    <property type="evidence" value="ECO:0007669"/>
    <property type="project" value="UniProtKB-KW"/>
</dbReference>
<protein>
    <submittedName>
        <fullName evidence="7">Site-specific recombinase XerD</fullName>
    </submittedName>
</protein>
<evidence type="ECO:0000313" key="7">
    <source>
        <dbReference type="EMBL" id="AGX43290.1"/>
    </source>
</evidence>
<accession>U5MRQ4</accession>
<dbReference type="RefSeq" id="WP_022746441.1">
    <property type="nucleotide sequence ID" value="NC_022571.1"/>
</dbReference>
<dbReference type="InterPro" id="IPR011010">
    <property type="entry name" value="DNA_brk_join_enz"/>
</dbReference>
<keyword evidence="5" id="KW-0233">DNA recombination</keyword>
<keyword evidence="3" id="KW-0229">DNA integration</keyword>
<dbReference type="OrthoDB" id="9785687at2"/>
<evidence type="ECO:0000256" key="4">
    <source>
        <dbReference type="ARBA" id="ARBA00023125"/>
    </source>
</evidence>
<dbReference type="CDD" id="cd01189">
    <property type="entry name" value="INT_ICEBs1_C_like"/>
    <property type="match status" value="1"/>
</dbReference>
<evidence type="ECO:0000259" key="6">
    <source>
        <dbReference type="PROSITE" id="PS51898"/>
    </source>
</evidence>
<dbReference type="AlphaFoldDB" id="U5MRQ4"/>
<name>U5MRQ4_CLOSA</name>
<dbReference type="InterPro" id="IPR010998">
    <property type="entry name" value="Integrase_recombinase_N"/>
</dbReference>
<feature type="domain" description="Tyr recombinase" evidence="6">
    <location>
        <begin position="170"/>
        <end position="351"/>
    </location>
</feature>
<dbReference type="PATRIC" id="fig|1345695.10.peg.2299"/>
<dbReference type="Gene3D" id="1.10.150.130">
    <property type="match status" value="1"/>
</dbReference>
<dbReference type="KEGG" id="csb:CLSA_c23150"/>
<comment type="function">
    <text evidence="1">Site-specific tyrosine recombinase, which acts by catalyzing the cutting and rejoining of the recombining DNA molecules.</text>
</comment>
<sequence length="357" mass="41634">MDYNITYRQKDKGWQFIISYKINGKWKQKSKQGFKAKKDAKPVAEKMVLELIKEFKTGMISDQSYNNIILQDLMHIYLEHIALYKEYNTIQGYKYAFSKFSNLYELKVNDIKKAHIQKCVDSIIKEGLCTKTIYTYTNKMKILLEYYKENFDTLYIVFNDIKIPRDKKDTNKKALTKSEFDELLLKLKGTKYYLVALIAGTCGLRCSEILGLTWKDIDFDNCLLTVNKQWKIDKKTRKSTFGEVKGKKSYRSIPIPPVTISILKTYKKKNVIDTNQRIAPYSHTEIKKYLNPVLKNICGISIHELRHTYATFLIASNIDFKTAAKFLGHGVQQTIKTYSHVTDDMIKKATDTISKIF</sequence>
<keyword evidence="4" id="KW-0238">DNA-binding</keyword>
<dbReference type="GeneID" id="55474746"/>
<evidence type="ECO:0000256" key="1">
    <source>
        <dbReference type="ARBA" id="ARBA00003283"/>
    </source>
</evidence>
<dbReference type="InterPro" id="IPR050090">
    <property type="entry name" value="Tyrosine_recombinase_XerCD"/>
</dbReference>
<proteinExistence type="inferred from homology"/>
<gene>
    <name evidence="7" type="primary">xerD2</name>
    <name evidence="7" type="ORF">CLSA_c23150</name>
</gene>
<dbReference type="InterPro" id="IPR028259">
    <property type="entry name" value="AP2-like_int_N"/>
</dbReference>
<dbReference type="Proteomes" id="UP000017118">
    <property type="component" value="Chromosome"/>
</dbReference>
<dbReference type="InterPro" id="IPR002104">
    <property type="entry name" value="Integrase_catalytic"/>
</dbReference>
<dbReference type="SUPFAM" id="SSF56349">
    <property type="entry name" value="DNA breaking-rejoining enzymes"/>
    <property type="match status" value="1"/>
</dbReference>
<dbReference type="Pfam" id="PF14657">
    <property type="entry name" value="Arm-DNA-bind_4"/>
    <property type="match status" value="1"/>
</dbReference>
<keyword evidence="8" id="KW-1185">Reference proteome</keyword>
<dbReference type="GO" id="GO:0006310">
    <property type="term" value="P:DNA recombination"/>
    <property type="evidence" value="ECO:0007669"/>
    <property type="project" value="UniProtKB-KW"/>
</dbReference>
<dbReference type="PROSITE" id="PS51898">
    <property type="entry name" value="TYR_RECOMBINASE"/>
    <property type="match status" value="1"/>
</dbReference>
<dbReference type="Gene3D" id="1.10.443.10">
    <property type="entry name" value="Intergrase catalytic core"/>
    <property type="match status" value="1"/>
</dbReference>
<comment type="similarity">
    <text evidence="2">Belongs to the 'phage' integrase family.</text>
</comment>
<evidence type="ECO:0000313" key="8">
    <source>
        <dbReference type="Proteomes" id="UP000017118"/>
    </source>
</evidence>
<evidence type="ECO:0000256" key="5">
    <source>
        <dbReference type="ARBA" id="ARBA00023172"/>
    </source>
</evidence>
<dbReference type="eggNOG" id="COG0582">
    <property type="taxonomic scope" value="Bacteria"/>
</dbReference>
<dbReference type="InterPro" id="IPR004107">
    <property type="entry name" value="Integrase_SAM-like_N"/>
</dbReference>
<evidence type="ECO:0000256" key="2">
    <source>
        <dbReference type="ARBA" id="ARBA00008857"/>
    </source>
</evidence>
<dbReference type="GO" id="GO:0015074">
    <property type="term" value="P:DNA integration"/>
    <property type="evidence" value="ECO:0007669"/>
    <property type="project" value="UniProtKB-KW"/>
</dbReference>
<dbReference type="PANTHER" id="PTHR30349">
    <property type="entry name" value="PHAGE INTEGRASE-RELATED"/>
    <property type="match status" value="1"/>
</dbReference>
<dbReference type="HOGENOM" id="CLU_027562_17_0_9"/>
<dbReference type="InterPro" id="IPR013762">
    <property type="entry name" value="Integrase-like_cat_sf"/>
</dbReference>
<evidence type="ECO:0000256" key="3">
    <source>
        <dbReference type="ARBA" id="ARBA00022908"/>
    </source>
</evidence>
<dbReference type="PANTHER" id="PTHR30349:SF41">
    <property type="entry name" value="INTEGRASE_RECOMBINASE PROTEIN MJ0367-RELATED"/>
    <property type="match status" value="1"/>
</dbReference>